<evidence type="ECO:0000313" key="6">
    <source>
        <dbReference type="Proteomes" id="UP000818603"/>
    </source>
</evidence>
<dbReference type="CDD" id="cd01830">
    <property type="entry name" value="XynE_like"/>
    <property type="match status" value="1"/>
</dbReference>
<dbReference type="SUPFAM" id="SSF52266">
    <property type="entry name" value="SGNH hydrolase"/>
    <property type="match status" value="1"/>
</dbReference>
<reference evidence="3" key="3">
    <citation type="submission" date="2020-09" db="EMBL/GenBank/DDBJ databases">
        <authorList>
            <person name="Sun Q."/>
            <person name="Zhou Y."/>
        </authorList>
    </citation>
    <scope>NUCLEOTIDE SEQUENCE</scope>
    <source>
        <strain evidence="3">CGMCC 1.14984</strain>
    </source>
</reference>
<sequence>MAIGRLLFGISACAIAALTSATAQTDDLEWVGSWGTGQQLVEERNELPEGFTDDVIIHQTVHPTLAGERIRVRFSNEFGDGPLEIESVTVADASASGSIEIEDGSAVTLTFSGASGVTIPQGAAWYSDPVDFKVTPFDDIALTMTVGDAPENQTGHPGSRTTTWFASKDDEITESSGNQPRWYYIAGIDVLAPADHASVAVIGDSITDGYGSTTNGNDRWTDFLARRLQANPATQNVSVLNMGFGGNCVTRNCLGPNVPSRIERDVIAHPNIGHVIIFEGINDLGGLARNAPEDKEAHDELVAQIIAVYEQLIARAHAHDIKAYGGTITPFKGGDYYTFNENTENARQQINDWIRNSGKFDGVLDFDAALRDPEDPQRLKAEYDNDHLHPSVAGYEAIANAVPLELFEAD</sequence>
<evidence type="ECO:0000313" key="5">
    <source>
        <dbReference type="Proteomes" id="UP000621856"/>
    </source>
</evidence>
<keyword evidence="1" id="KW-0732">Signal</keyword>
<dbReference type="EMBL" id="VCJR02000004">
    <property type="protein sequence ID" value="NHK29326.1"/>
    <property type="molecule type" value="Genomic_DNA"/>
</dbReference>
<dbReference type="EMBL" id="BMGZ01000004">
    <property type="protein sequence ID" value="GGI01119.1"/>
    <property type="molecule type" value="Genomic_DNA"/>
</dbReference>
<feature type="chain" id="PRO_5035208627" evidence="1">
    <location>
        <begin position="17"/>
        <end position="410"/>
    </location>
</feature>
<dbReference type="Proteomes" id="UP000818603">
    <property type="component" value="Unassembled WGS sequence"/>
</dbReference>
<dbReference type="InterPro" id="IPR053140">
    <property type="entry name" value="GDSL_Rv0518-like"/>
</dbReference>
<dbReference type="InterPro" id="IPR013830">
    <property type="entry name" value="SGNH_hydro"/>
</dbReference>
<evidence type="ECO:0000313" key="4">
    <source>
        <dbReference type="EMBL" id="NHK29326.1"/>
    </source>
</evidence>
<dbReference type="RefSeq" id="WP_155142253.1">
    <property type="nucleotide sequence ID" value="NZ_BMGZ01000004.1"/>
</dbReference>
<dbReference type="GO" id="GO:0016788">
    <property type="term" value="F:hydrolase activity, acting on ester bonds"/>
    <property type="evidence" value="ECO:0007669"/>
    <property type="project" value="UniProtKB-ARBA"/>
</dbReference>
<keyword evidence="6" id="KW-1185">Reference proteome</keyword>
<evidence type="ECO:0000259" key="2">
    <source>
        <dbReference type="Pfam" id="PF13472"/>
    </source>
</evidence>
<organism evidence="3 5">
    <name type="scientific">Aquisalinus luteolus</name>
    <dbReference type="NCBI Taxonomy" id="1566827"/>
    <lineage>
        <taxon>Bacteria</taxon>
        <taxon>Pseudomonadati</taxon>
        <taxon>Pseudomonadota</taxon>
        <taxon>Alphaproteobacteria</taxon>
        <taxon>Parvularculales</taxon>
        <taxon>Parvularculaceae</taxon>
        <taxon>Aquisalinus</taxon>
    </lineage>
</organism>
<dbReference type="Gene3D" id="3.40.50.1110">
    <property type="entry name" value="SGNH hydrolase"/>
    <property type="match status" value="1"/>
</dbReference>
<evidence type="ECO:0000313" key="3">
    <source>
        <dbReference type="EMBL" id="GGI01119.1"/>
    </source>
</evidence>
<reference evidence="4 6" key="2">
    <citation type="submission" date="2020-02" db="EMBL/GenBank/DDBJ databases">
        <title>Genome sequence of Parvularcula flava strain NH6-79.</title>
        <authorList>
            <person name="Abdul Karim M.H."/>
            <person name="Lam M.Q."/>
            <person name="Chen S.J."/>
            <person name="Yahya A."/>
            <person name="Shahir S."/>
            <person name="Shamsir M.S."/>
            <person name="Chong C.S."/>
        </authorList>
    </citation>
    <scope>NUCLEOTIDE SEQUENCE [LARGE SCALE GENOMIC DNA]</scope>
    <source>
        <strain evidence="4 6">NH6-79</strain>
    </source>
</reference>
<feature type="domain" description="SGNH hydrolase-type esterase" evidence="2">
    <location>
        <begin position="201"/>
        <end position="397"/>
    </location>
</feature>
<dbReference type="PANTHER" id="PTHR43784">
    <property type="entry name" value="GDSL-LIKE LIPASE/ACYLHYDROLASE, PUTATIVE (AFU_ORTHOLOGUE AFUA_2G00820)-RELATED"/>
    <property type="match status" value="1"/>
</dbReference>
<dbReference type="Pfam" id="PF13472">
    <property type="entry name" value="Lipase_GDSL_2"/>
    <property type="match status" value="1"/>
</dbReference>
<accession>A0A8J3A6H6</accession>
<reference evidence="3" key="1">
    <citation type="journal article" date="2014" name="Int. J. Syst. Evol. Microbiol.">
        <title>Complete genome sequence of Corynebacterium casei LMG S-19264T (=DSM 44701T), isolated from a smear-ripened cheese.</title>
        <authorList>
            <consortium name="US DOE Joint Genome Institute (JGI-PGF)"/>
            <person name="Walter F."/>
            <person name="Albersmeier A."/>
            <person name="Kalinowski J."/>
            <person name="Ruckert C."/>
        </authorList>
    </citation>
    <scope>NUCLEOTIDE SEQUENCE</scope>
    <source>
        <strain evidence="3">CGMCC 1.14984</strain>
    </source>
</reference>
<proteinExistence type="predicted"/>
<gene>
    <name evidence="4" type="ORF">FF098_015520</name>
    <name evidence="3" type="ORF">GCM10011355_31010</name>
</gene>
<dbReference type="Proteomes" id="UP000621856">
    <property type="component" value="Unassembled WGS sequence"/>
</dbReference>
<feature type="signal peptide" evidence="1">
    <location>
        <begin position="1"/>
        <end position="16"/>
    </location>
</feature>
<evidence type="ECO:0000256" key="1">
    <source>
        <dbReference type="SAM" id="SignalP"/>
    </source>
</evidence>
<dbReference type="InterPro" id="IPR036514">
    <property type="entry name" value="SGNH_hydro_sf"/>
</dbReference>
<keyword evidence="4" id="KW-0378">Hydrolase</keyword>
<comment type="caution">
    <text evidence="3">The sequence shown here is derived from an EMBL/GenBank/DDBJ whole genome shotgun (WGS) entry which is preliminary data.</text>
</comment>
<protein>
    <submittedName>
        <fullName evidence="4">SGNH/GDSL hydrolase family protein</fullName>
    </submittedName>
</protein>
<dbReference type="AlphaFoldDB" id="A0A8J3A6H6"/>
<dbReference type="PANTHER" id="PTHR43784:SF2">
    <property type="entry name" value="GDSL-LIKE LIPASE_ACYLHYDROLASE, PUTATIVE (AFU_ORTHOLOGUE AFUA_2G00820)-RELATED"/>
    <property type="match status" value="1"/>
</dbReference>
<name>A0A8J3A6H6_9PROT</name>